<dbReference type="InterPro" id="IPR057348">
    <property type="entry name" value="TELO2_ARM"/>
</dbReference>
<keyword evidence="8" id="KW-0539">Nucleus</keyword>
<evidence type="ECO:0000256" key="7">
    <source>
        <dbReference type="ARBA" id="ARBA00023136"/>
    </source>
</evidence>
<feature type="domain" description="TELO2 ARM repeat" evidence="11">
    <location>
        <begin position="330"/>
        <end position="417"/>
    </location>
</feature>
<dbReference type="InterPro" id="IPR051970">
    <property type="entry name" value="TEL2_Regulation"/>
</dbReference>
<dbReference type="FunFam" id="1.25.40.720:FF:000001">
    <property type="entry name" value="Telomere length regulation protein TEL2"/>
    <property type="match status" value="1"/>
</dbReference>
<evidence type="ECO:0000256" key="2">
    <source>
        <dbReference type="ARBA" id="ARBA00004370"/>
    </source>
</evidence>
<evidence type="ECO:0000256" key="4">
    <source>
        <dbReference type="ARBA" id="ARBA00006133"/>
    </source>
</evidence>
<keyword evidence="13" id="KW-1185">Reference proteome</keyword>
<dbReference type="Pfam" id="PF10193">
    <property type="entry name" value="Telomere_reg-2"/>
    <property type="match status" value="1"/>
</dbReference>
<dbReference type="GO" id="GO:0042162">
    <property type="term" value="F:telomeric DNA binding"/>
    <property type="evidence" value="ECO:0007669"/>
    <property type="project" value="TreeGrafter"/>
</dbReference>
<evidence type="ECO:0000256" key="3">
    <source>
        <dbReference type="ARBA" id="ARBA00004496"/>
    </source>
</evidence>
<evidence type="ECO:0000259" key="11">
    <source>
        <dbReference type="Pfam" id="PF25320"/>
    </source>
</evidence>
<evidence type="ECO:0000256" key="9">
    <source>
        <dbReference type="SAM" id="MobiDB-lite"/>
    </source>
</evidence>
<dbReference type="GO" id="GO:0051879">
    <property type="term" value="F:Hsp90 protein binding"/>
    <property type="evidence" value="ECO:0007669"/>
    <property type="project" value="TreeGrafter"/>
</dbReference>
<evidence type="ECO:0000256" key="6">
    <source>
        <dbReference type="ARBA" id="ARBA00022490"/>
    </source>
</evidence>
<proteinExistence type="inferred from homology"/>
<dbReference type="InterPro" id="IPR019337">
    <property type="entry name" value="Telomere_length_regulation_dom"/>
</dbReference>
<evidence type="ECO:0000256" key="1">
    <source>
        <dbReference type="ARBA" id="ARBA00004123"/>
    </source>
</evidence>
<dbReference type="Proteomes" id="UP000694404">
    <property type="component" value="Unplaced"/>
</dbReference>
<gene>
    <name evidence="12" type="primary">TELO2</name>
</gene>
<reference evidence="12" key="1">
    <citation type="submission" date="2025-08" db="UniProtKB">
        <authorList>
            <consortium name="Ensembl"/>
        </authorList>
    </citation>
    <scope>IDENTIFICATION</scope>
</reference>
<keyword evidence="6" id="KW-0963">Cytoplasm</keyword>
<reference evidence="12" key="2">
    <citation type="submission" date="2025-09" db="UniProtKB">
        <authorList>
            <consortium name="Ensembl"/>
        </authorList>
    </citation>
    <scope>IDENTIFICATION</scope>
</reference>
<feature type="compositionally biased region" description="Acidic residues" evidence="9">
    <location>
        <begin position="459"/>
        <end position="470"/>
    </location>
</feature>
<evidence type="ECO:0000313" key="12">
    <source>
        <dbReference type="Ensembl" id="ENSCABP00000006829.1"/>
    </source>
</evidence>
<evidence type="ECO:0000259" key="10">
    <source>
        <dbReference type="Pfam" id="PF10193"/>
    </source>
</evidence>
<dbReference type="PANTHER" id="PTHR15830:SF10">
    <property type="entry name" value="TELOMERE LENGTH REGULATION PROTEIN TEL2 HOMOLOG"/>
    <property type="match status" value="1"/>
</dbReference>
<dbReference type="GO" id="GO:0005829">
    <property type="term" value="C:cytosol"/>
    <property type="evidence" value="ECO:0007669"/>
    <property type="project" value="TreeGrafter"/>
</dbReference>
<dbReference type="AlphaFoldDB" id="A0A8C0GBR6"/>
<dbReference type="GO" id="GO:0051083">
    <property type="term" value="P:'de novo' cotranslational protein folding"/>
    <property type="evidence" value="ECO:0007669"/>
    <property type="project" value="TreeGrafter"/>
</dbReference>
<dbReference type="GeneTree" id="ENSGT00390000006698"/>
<name>A0A8C0GBR6_CHEAB</name>
<dbReference type="Ensembl" id="ENSCABT00000007461.1">
    <property type="protein sequence ID" value="ENSCABP00000006829.1"/>
    <property type="gene ID" value="ENSCABG00000004567.1"/>
</dbReference>
<feature type="compositionally biased region" description="Polar residues" evidence="9">
    <location>
        <begin position="434"/>
        <end position="446"/>
    </location>
</feature>
<comment type="subcellular location">
    <subcellularLocation>
        <location evidence="3">Cytoplasm</location>
    </subcellularLocation>
    <subcellularLocation>
        <location evidence="2">Membrane</location>
    </subcellularLocation>
    <subcellularLocation>
        <location evidence="1">Nucleus</location>
    </subcellularLocation>
</comment>
<evidence type="ECO:0000256" key="5">
    <source>
        <dbReference type="ARBA" id="ARBA00018231"/>
    </source>
</evidence>
<dbReference type="Pfam" id="PF25320">
    <property type="entry name" value="TELO2_ARM"/>
    <property type="match status" value="1"/>
</dbReference>
<dbReference type="GO" id="GO:0005634">
    <property type="term" value="C:nucleus"/>
    <property type="evidence" value="ECO:0007669"/>
    <property type="project" value="UniProtKB-SubCell"/>
</dbReference>
<feature type="region of interest" description="Disordered" evidence="9">
    <location>
        <begin position="430"/>
        <end position="470"/>
    </location>
</feature>
<evidence type="ECO:0000313" key="13">
    <source>
        <dbReference type="Proteomes" id="UP000694404"/>
    </source>
</evidence>
<feature type="region of interest" description="Disordered" evidence="9">
    <location>
        <begin position="600"/>
        <end position="625"/>
    </location>
</feature>
<organism evidence="12 13">
    <name type="scientific">Chelonoidis abingdonii</name>
    <name type="common">Abingdon island giant tortoise</name>
    <name type="synonym">Testudo abingdonii</name>
    <dbReference type="NCBI Taxonomy" id="106734"/>
    <lineage>
        <taxon>Eukaryota</taxon>
        <taxon>Metazoa</taxon>
        <taxon>Chordata</taxon>
        <taxon>Craniata</taxon>
        <taxon>Vertebrata</taxon>
        <taxon>Euteleostomi</taxon>
        <taxon>Archelosauria</taxon>
        <taxon>Testudinata</taxon>
        <taxon>Testudines</taxon>
        <taxon>Cryptodira</taxon>
        <taxon>Durocryptodira</taxon>
        <taxon>Testudinoidea</taxon>
        <taxon>Testudinidae</taxon>
        <taxon>Chelonoidis</taxon>
    </lineage>
</organism>
<feature type="domain" description="Telomere length regulation protein conserved" evidence="10">
    <location>
        <begin position="488"/>
        <end position="594"/>
    </location>
</feature>
<protein>
    <recommendedName>
        <fullName evidence="5">Telomere length regulation protein TEL2 homolog</fullName>
    </recommendedName>
</protein>
<dbReference type="Gene3D" id="1.25.40.720">
    <property type="entry name" value="Telomere length regulation protein 2, C-terminal domain"/>
    <property type="match status" value="2"/>
</dbReference>
<accession>A0A8C0GBR6</accession>
<dbReference type="GO" id="GO:0016020">
    <property type="term" value="C:membrane"/>
    <property type="evidence" value="ECO:0007669"/>
    <property type="project" value="UniProtKB-SubCell"/>
</dbReference>
<dbReference type="PANTHER" id="PTHR15830">
    <property type="entry name" value="TELOMERE LENGTH REGULATION PROTEIN TEL2 FAMILY MEMBER"/>
    <property type="match status" value="1"/>
</dbReference>
<dbReference type="FunFam" id="1.25.40.720:FF:000003">
    <property type="entry name" value="Telomere length regulation protein TEL2 homolog"/>
    <property type="match status" value="1"/>
</dbReference>
<evidence type="ECO:0000256" key="8">
    <source>
        <dbReference type="ARBA" id="ARBA00023242"/>
    </source>
</evidence>
<dbReference type="InterPro" id="IPR038528">
    <property type="entry name" value="TEL2_C_sf"/>
</dbReference>
<keyword evidence="7" id="KW-0472">Membrane</keyword>
<comment type="similarity">
    <text evidence="4">Belongs to the TEL2 family.</text>
</comment>
<sequence>MDPEPFEVGHVVREAINILSSSRNGVQISEALGTIKCYLGGTENQAPLKEREEFTRVHFSAFLRGLVSNLSPDWIELLTSDQQKELWDSFFLEGPADQVFLVLLDSIISMGPSFCLMKVISILEQFLQTGGMSALMWEVCHQQAQAGLPTFQETLLNKVVCLPDHLCNKLQGNNLPIFFPQNYFPLLATEIIQVLQRISDSLRDGLDCSISFVSQVLGKVCMHGRREEILKVLVPRLMDLTKVDCIWQRICWRLVECVPDRWIEAVVCGFVQKAPGADVLSRLLGNLVVKNKKAQFVVTQKLLLQQYSYATAVLQNLLGYLALDSLRRYLLIKVLKELLETWGSSSAVKHSPVEQQLYVSKAILICLSHLKEPEIESNGQELLTSMMGGMKCHLDSNLPRVRRLGMIVAESISSRITTDGPCLKFQVRLHRNDSPSATPTAVSKPSGNPHPAAPAVPEEGSDLELDSDDDLIPYDMSEDKELKKMKVPVYIRDCIEVLTGSEDMDKWEATMKVLESLIRRNSATTREVSMELAKVLLHLEEKTYIEGFVELRKRALVAVTITDAVVQYLTSQFYSLNYSLCQRMDILDVLALAAQELSQPQASGKNKPRSTQSPCIQTVPGSDSSQNWRRIVDERIKSKTRRLAKGQSLVEPACGPNKFSSLAGHFFFPLIQNFDRPLVTFDLLGDDHLVLGRLAHTLAILMYFAIHTVAAAAMGKSLLEFVWALRFHTDSYVRQGLLSAVSSILLSVPSERLLEDMTDEFLETQSWLADVAEKDPDGDCRRLAWQNLLLMENLLKKLRSVPS</sequence>